<feature type="domain" description="Glycosyl transferase family 1" evidence="2">
    <location>
        <begin position="170"/>
        <end position="323"/>
    </location>
</feature>
<accession>A0A5P3AHM8</accession>
<dbReference type="GO" id="GO:0016757">
    <property type="term" value="F:glycosyltransferase activity"/>
    <property type="evidence" value="ECO:0007669"/>
    <property type="project" value="InterPro"/>
</dbReference>
<evidence type="ECO:0000256" key="1">
    <source>
        <dbReference type="ARBA" id="ARBA00022679"/>
    </source>
</evidence>
<dbReference type="KEGG" id="rid:RIdsm_04040"/>
<dbReference type="Pfam" id="PF00534">
    <property type="entry name" value="Glycos_transf_1"/>
    <property type="match status" value="1"/>
</dbReference>
<keyword evidence="1 3" id="KW-0808">Transferase</keyword>
<organism evidence="3 4">
    <name type="scientific">Roseovarius indicus</name>
    <dbReference type="NCBI Taxonomy" id="540747"/>
    <lineage>
        <taxon>Bacteria</taxon>
        <taxon>Pseudomonadati</taxon>
        <taxon>Pseudomonadota</taxon>
        <taxon>Alphaproteobacteria</taxon>
        <taxon>Rhodobacterales</taxon>
        <taxon>Roseobacteraceae</taxon>
        <taxon>Roseovarius</taxon>
    </lineage>
</organism>
<dbReference type="Pfam" id="PF13692">
    <property type="entry name" value="Glyco_trans_1_4"/>
    <property type="match status" value="1"/>
</dbReference>
<evidence type="ECO:0000313" key="4">
    <source>
        <dbReference type="Proteomes" id="UP000325785"/>
    </source>
</evidence>
<proteinExistence type="predicted"/>
<dbReference type="SUPFAM" id="SSF53756">
    <property type="entry name" value="UDP-Glycosyltransferase/glycogen phosphorylase"/>
    <property type="match status" value="2"/>
</dbReference>
<dbReference type="Proteomes" id="UP000325785">
    <property type="component" value="Chromosome"/>
</dbReference>
<dbReference type="PANTHER" id="PTHR46401:SF2">
    <property type="entry name" value="GLYCOSYLTRANSFERASE WBBK-RELATED"/>
    <property type="match status" value="1"/>
</dbReference>
<sequence length="1632" mass="179406">MYSGGRYHALIVAYALARIGMDVTFITNKRPRFVDDLDPLAPGQVKYVFTPDFRSSIPKENFDYVILIPTGIFLPEFYEAVFEFARGARARMALINFESGNWFNAVSPAPRDLRLWEYWRRAVAESGLVISSLRTSDLYAREFYDAVNPEDLRFEVCGPPINSLAAAGGLNKPKDGSVIAFVRSSDAHKGGADLLELDPEILAGRTLKIVAGGPIDSVFAEDLKARFIPAGAKVEFHTAISDAEKFVLIGKAQALLFPSRFEGFGYPPVEAAYMGTEVACYDLEVLEETVGSVAHFAPVGDVAALGDALAEALEREPRQETLHAAVRSIVDIDEVALRLSDILLRSMNAIRATPDTRGHACWGPFVLSDADANINSVPAMPALLRSFRKTGENAYLLSVLMCAPTRHVTGTIEGKVMEAVPVCIKEIDRRFGEVIFEVSAHLPDWTDKDKELTITLRDAHGAVVLQEQIRLKQSAQSLNATLSLTDLEEEPGQTKLTLKASKNVDRISFSHDQITWVHADVVEGDVEFIVPQTNLHMSDPVFYLFADDQIIDVFSGVPPFPGLHAHIPVHDHGQGIIEIADLTNEHWNCGVLRRPGNKSAGVVACITPHQSRRPHAGDTIRLASGRIVRIESIDYKGKVANLHFGVEIDPDNEGYPNALVRVDRATGVSPVHVSAENWSKGFWSGDGTSGSRVVLLPYEAIDAFDPSLPVSLVVDGSKEIEIERFVDNGYGYVARLSEPLNVFGSEMPEFDLIPSTSHVGLDQPADESADGWPDKPHWSMGDKSGRIINLSPGARVVRNDALIFQDGSVRGIQDIAFDKAAVYILLDLAPAADHARPARLASFREKSDLWHGQSVYPSPVENPGANKVLRMSDNFRKSRIALPQVPAKDRPRVLFASIVPPDPANQGNRIVTRNFITHLISQGFDVDLLLVGHVLPERMFHQFGDRVRVFPLPFPNWTAEPSTRLRRHVTEELRQMNRSPAESEIFDRLLEDASHYHPFYIVPDSVVRTARALYRSNEYHSIVCNYTHMIRIACELAPIRPLPPVTIVTHDALSRLPLKFDGKPFDTMYRRCTPDMERDVLNAVPGATILAISTSEQAYFKEIGVTNPIELCEYDGLKECALYKVFPTAFDKRRLIFHASNNPMNQVAIDWFLNNCWSKVQRVVSHAKLVICGAISQHVDASIPGIERHGPVERETLMGLLGTSSVAINPTLVGTGLKIKTVEAICAGLPSVCLPAAIEGLEAVADDFCILAEDAPSFVDACVRLLTEKDTWNGLNQSSMALAQKRFSEAAIYGAVDARMGWDKGTDERFAAARSEYSFSEAPSLDDLVNSVSETDRSNITTARHLQSIGKVKWASHILNRASEQLECNGPFGLWLKSAQTANLVTPPSIALNSTARCLAERPTEGAAYAEAIKAALAQNEMELAENIWQHMALTMPGSPASAQFAEDMGLLRGTSISAGWKPSPLSIPLNSKRELNTLLSKGDKVGPGWSSVEQLGAWTCSRYARLDLTFPATNAPLKLVLTGHQHQKGQDSGDRIIRFSIDGADVGVVTIPFNSPRHSLEFEVPAQGAEARTSLTISLEIRNPSPLRLETGELKDPRAMGYSLRAILLEEKSERKKKRAGKSRRSANSGA</sequence>
<reference evidence="3 4" key="1">
    <citation type="submission" date="2018-08" db="EMBL/GenBank/DDBJ databases">
        <title>Genetic Globetrotter - A new plasmid hitch-hiking vast phylogenetic and geographic distances.</title>
        <authorList>
            <person name="Vollmers J."/>
            <person name="Petersen J."/>
        </authorList>
    </citation>
    <scope>NUCLEOTIDE SEQUENCE [LARGE SCALE GENOMIC DNA]</scope>
    <source>
        <strain evidence="3 4">DSM 26383</strain>
    </source>
</reference>
<dbReference type="InterPro" id="IPR001296">
    <property type="entry name" value="Glyco_trans_1"/>
</dbReference>
<dbReference type="CDD" id="cd03801">
    <property type="entry name" value="GT4_PimA-like"/>
    <property type="match status" value="1"/>
</dbReference>
<dbReference type="EMBL" id="CP031598">
    <property type="protein sequence ID" value="QEW28213.1"/>
    <property type="molecule type" value="Genomic_DNA"/>
</dbReference>
<dbReference type="PANTHER" id="PTHR46401">
    <property type="entry name" value="GLYCOSYLTRANSFERASE WBBK-RELATED"/>
    <property type="match status" value="1"/>
</dbReference>
<name>A0A5P3AHM8_9RHOB</name>
<protein>
    <submittedName>
        <fullName evidence="3">Sugar transferase, PEP-CTERM/EpsH1 system associated</fullName>
    </submittedName>
</protein>
<gene>
    <name evidence="3" type="ORF">RIdsm_04040</name>
</gene>
<evidence type="ECO:0000259" key="2">
    <source>
        <dbReference type="Pfam" id="PF00534"/>
    </source>
</evidence>
<dbReference type="Gene3D" id="3.40.50.2000">
    <property type="entry name" value="Glycogen Phosphorylase B"/>
    <property type="match status" value="2"/>
</dbReference>
<evidence type="ECO:0000313" key="3">
    <source>
        <dbReference type="EMBL" id="QEW28213.1"/>
    </source>
</evidence>
<dbReference type="GO" id="GO:0009103">
    <property type="term" value="P:lipopolysaccharide biosynthetic process"/>
    <property type="evidence" value="ECO:0007669"/>
    <property type="project" value="TreeGrafter"/>
</dbReference>